<evidence type="ECO:0000256" key="3">
    <source>
        <dbReference type="SAM" id="SignalP"/>
    </source>
</evidence>
<evidence type="ECO:0000256" key="2">
    <source>
        <dbReference type="SAM" id="Phobius"/>
    </source>
</evidence>
<proteinExistence type="predicted"/>
<protein>
    <submittedName>
        <fullName evidence="4">Unplaced genomic scaffold SPHSTscaffold_124, whole genome shotgun sequence</fullName>
    </submittedName>
</protein>
<reference evidence="5 6" key="1">
    <citation type="submission" date="2014-06" db="EMBL/GenBank/DDBJ databases">
        <title>Evolutionary Origins and Diversification of the Mycorrhizal Mutualists.</title>
        <authorList>
            <consortium name="DOE Joint Genome Institute"/>
            <consortium name="Mycorrhizal Genomics Consortium"/>
            <person name="Kohler A."/>
            <person name="Kuo A."/>
            <person name="Nagy L.G."/>
            <person name="Floudas D."/>
            <person name="Copeland A."/>
            <person name="Barry K.W."/>
            <person name="Cichocki N."/>
            <person name="Veneault-Fourrey C."/>
            <person name="LaButti K."/>
            <person name="Lindquist E.A."/>
            <person name="Lipzen A."/>
            <person name="Lundell T."/>
            <person name="Morin E."/>
            <person name="Murat C."/>
            <person name="Riley R."/>
            <person name="Ohm R."/>
            <person name="Sun H."/>
            <person name="Tunlid A."/>
            <person name="Henrissat B."/>
            <person name="Grigoriev I.V."/>
            <person name="Hibbett D.S."/>
            <person name="Martin F."/>
        </authorList>
    </citation>
    <scope>NUCLEOTIDE SEQUENCE [LARGE SCALE GENOMIC DNA]</scope>
    <source>
        <strain evidence="5 6">SS14</strain>
    </source>
</reference>
<feature type="signal peptide" evidence="3">
    <location>
        <begin position="1"/>
        <end position="27"/>
    </location>
</feature>
<dbReference type="OrthoDB" id="2526171at2759"/>
<keyword evidence="2" id="KW-0812">Transmembrane</keyword>
<feature type="region of interest" description="Disordered" evidence="1">
    <location>
        <begin position="183"/>
        <end position="240"/>
    </location>
</feature>
<dbReference type="HOGENOM" id="CLU_053888_0_0_1"/>
<sequence length="399" mass="42619">MGRTQEGWTRQMAFAFLLWSRLSRGQATASVVCKTDLWTVNTQGQSPCLLAAALTAPCSGGSFSVTPLPPDVIYTGPQSSNKCQCSSVTYSLIAACASCQGQSFFKWSSWITNCSSSDITIGSYPFLIPGGAGVPNWAFQNVTENDSWDIKEALILHNEDDPSGETATTTATEILLTASKAIPTSTPGSISSQISSTSNSLPTPTSVTTNSPSVTIPAPTSPMPSGGAATESESQANSKSEGSLRDGLIAASAVGGFLLLCLVAIGIILLVKQRRKQRSRIPLQGNMGVGAFGPFGAFGGMELAKSDPRQDYRKSDVMEYANVDPRRDYTAHYANIPGVFEEEPPKRYDPADPQTFPPTPPFNYRNPWEISNPRPPIVLRGLNEYSYARRSGPLSALSP</sequence>
<dbReference type="Proteomes" id="UP000054279">
    <property type="component" value="Unassembled WGS sequence"/>
</dbReference>
<keyword evidence="6" id="KW-1185">Reference proteome</keyword>
<feature type="chain" id="PRO_5007394607" evidence="3">
    <location>
        <begin position="28"/>
        <end position="399"/>
    </location>
</feature>
<evidence type="ECO:0000256" key="1">
    <source>
        <dbReference type="SAM" id="MobiDB-lite"/>
    </source>
</evidence>
<evidence type="ECO:0000313" key="4">
    <source>
        <dbReference type="EMBL" id="KIJ34433.1"/>
    </source>
</evidence>
<evidence type="ECO:0000313" key="5">
    <source>
        <dbReference type="EMBL" id="KIJ46133.1"/>
    </source>
</evidence>
<dbReference type="AlphaFoldDB" id="A0A0C9UTF8"/>
<accession>A0A0C9UTF8</accession>
<evidence type="ECO:0000313" key="6">
    <source>
        <dbReference type="Proteomes" id="UP000054279"/>
    </source>
</evidence>
<feature type="compositionally biased region" description="Polar residues" evidence="1">
    <location>
        <begin position="231"/>
        <end position="240"/>
    </location>
</feature>
<keyword evidence="2" id="KW-1133">Transmembrane helix</keyword>
<gene>
    <name evidence="5" type="ORF">M422DRAFT_66808</name>
    <name evidence="4" type="ORF">M422DRAFT_70216</name>
</gene>
<keyword evidence="2" id="KW-0472">Membrane</keyword>
<feature type="transmembrane region" description="Helical" evidence="2">
    <location>
        <begin position="248"/>
        <end position="271"/>
    </location>
</feature>
<dbReference type="EMBL" id="KN837108">
    <property type="protein sequence ID" value="KIJ46133.1"/>
    <property type="molecule type" value="Genomic_DNA"/>
</dbReference>
<feature type="compositionally biased region" description="Low complexity" evidence="1">
    <location>
        <begin position="183"/>
        <end position="217"/>
    </location>
</feature>
<organism evidence="5 6">
    <name type="scientific">Sphaerobolus stellatus (strain SS14)</name>
    <dbReference type="NCBI Taxonomy" id="990650"/>
    <lineage>
        <taxon>Eukaryota</taxon>
        <taxon>Fungi</taxon>
        <taxon>Dikarya</taxon>
        <taxon>Basidiomycota</taxon>
        <taxon>Agaricomycotina</taxon>
        <taxon>Agaricomycetes</taxon>
        <taxon>Phallomycetidae</taxon>
        <taxon>Geastrales</taxon>
        <taxon>Sphaerobolaceae</taxon>
        <taxon>Sphaerobolus</taxon>
    </lineage>
</organism>
<name>A0A0C9UTF8_SPHS4</name>
<keyword evidence="3" id="KW-0732">Signal</keyword>
<dbReference type="EMBL" id="KN837199">
    <property type="protein sequence ID" value="KIJ34433.1"/>
    <property type="molecule type" value="Genomic_DNA"/>
</dbReference>